<feature type="transmembrane region" description="Helical" evidence="2">
    <location>
        <begin position="355"/>
        <end position="374"/>
    </location>
</feature>
<feature type="transmembrane region" description="Helical" evidence="2">
    <location>
        <begin position="219"/>
        <end position="242"/>
    </location>
</feature>
<feature type="transmembrane region" description="Helical" evidence="2">
    <location>
        <begin position="72"/>
        <end position="94"/>
    </location>
</feature>
<gene>
    <name evidence="3" type="ORF">MBEBAB_1046</name>
</gene>
<protein>
    <submittedName>
        <fullName evidence="3">Multidrug efflux pump component MtrF</fullName>
    </submittedName>
</protein>
<feature type="transmembrane region" description="Helical" evidence="2">
    <location>
        <begin position="133"/>
        <end position="152"/>
    </location>
</feature>
<evidence type="ECO:0000313" key="4">
    <source>
        <dbReference type="Proteomes" id="UP000016569"/>
    </source>
</evidence>
<name>A0A8E0KJB8_9CAUL</name>
<keyword evidence="4" id="KW-1185">Reference proteome</keyword>
<keyword evidence="2" id="KW-0812">Transmembrane</keyword>
<feature type="transmembrane region" description="Helical" evidence="2">
    <location>
        <begin position="164"/>
        <end position="185"/>
    </location>
</feature>
<feature type="transmembrane region" description="Helical" evidence="2">
    <location>
        <begin position="395"/>
        <end position="417"/>
    </location>
</feature>
<evidence type="ECO:0000313" key="3">
    <source>
        <dbReference type="EMBL" id="GAD58796.1"/>
    </source>
</evidence>
<feature type="compositionally biased region" description="Low complexity" evidence="1">
    <location>
        <begin position="30"/>
        <end position="40"/>
    </location>
</feature>
<dbReference type="PANTHER" id="PTHR30282:SF0">
    <property type="entry name" value="P-AMINOBENZOYL-GLUTAMATE TRANSPORT PROTEIN"/>
    <property type="match status" value="1"/>
</dbReference>
<dbReference type="Pfam" id="PF03806">
    <property type="entry name" value="ABG_transport"/>
    <property type="match status" value="1"/>
</dbReference>
<dbReference type="Proteomes" id="UP000016569">
    <property type="component" value="Unassembled WGS sequence"/>
</dbReference>
<feature type="transmembrane region" description="Helical" evidence="2">
    <location>
        <begin position="525"/>
        <end position="549"/>
    </location>
</feature>
<dbReference type="GO" id="GO:1902604">
    <property type="term" value="P:p-aminobenzoyl-glutamate transmembrane transport"/>
    <property type="evidence" value="ECO:0007669"/>
    <property type="project" value="InterPro"/>
</dbReference>
<feature type="transmembrane region" description="Helical" evidence="2">
    <location>
        <begin position="494"/>
        <end position="513"/>
    </location>
</feature>
<dbReference type="AlphaFoldDB" id="A0A8E0KJB8"/>
<dbReference type="GO" id="GO:0015558">
    <property type="term" value="F:secondary active p-aminobenzoyl-glutamate transmembrane transporter activity"/>
    <property type="evidence" value="ECO:0007669"/>
    <property type="project" value="InterPro"/>
</dbReference>
<feature type="transmembrane region" description="Helical" evidence="2">
    <location>
        <begin position="262"/>
        <end position="284"/>
    </location>
</feature>
<dbReference type="EMBL" id="BATC01000012">
    <property type="protein sequence ID" value="GAD58796.1"/>
    <property type="molecule type" value="Genomic_DNA"/>
</dbReference>
<dbReference type="InterPro" id="IPR004697">
    <property type="entry name" value="AbgT"/>
</dbReference>
<evidence type="ECO:0000256" key="1">
    <source>
        <dbReference type="SAM" id="MobiDB-lite"/>
    </source>
</evidence>
<keyword evidence="2" id="KW-1133">Transmembrane helix</keyword>
<feature type="transmembrane region" description="Helical" evidence="2">
    <location>
        <begin position="191"/>
        <end position="207"/>
    </location>
</feature>
<feature type="transmembrane region" description="Helical" evidence="2">
    <location>
        <begin position="316"/>
        <end position="335"/>
    </location>
</feature>
<keyword evidence="2" id="KW-0472">Membrane</keyword>
<proteinExistence type="predicted"/>
<organism evidence="3 4">
    <name type="scientific">Brevundimonas abyssalis TAR-001</name>
    <dbReference type="NCBI Taxonomy" id="1391729"/>
    <lineage>
        <taxon>Bacteria</taxon>
        <taxon>Pseudomonadati</taxon>
        <taxon>Pseudomonadota</taxon>
        <taxon>Alphaproteobacteria</taxon>
        <taxon>Caulobacterales</taxon>
        <taxon>Caulobacteraceae</taxon>
        <taxon>Brevundimonas</taxon>
    </lineage>
</organism>
<feature type="transmembrane region" description="Helical" evidence="2">
    <location>
        <begin position="464"/>
        <end position="482"/>
    </location>
</feature>
<dbReference type="PANTHER" id="PTHR30282">
    <property type="entry name" value="P-AMINOBENZOYL GLUTAMATE TRANSPORTER"/>
    <property type="match status" value="1"/>
</dbReference>
<feature type="region of interest" description="Disordered" evidence="1">
    <location>
        <begin position="1"/>
        <end position="49"/>
    </location>
</feature>
<reference evidence="4" key="1">
    <citation type="journal article" date="2013" name="Genome Announc.">
        <title>Draft Genome Sequence of the Dimorphic Prosthecate Bacterium Brevundimonas abyssalis TAR-001T.</title>
        <authorList>
            <person name="Tsubouchi T."/>
            <person name="Nishi S."/>
            <person name="Usui K."/>
            <person name="Shimane Y."/>
            <person name="Takaki Y."/>
            <person name="Maruyama T."/>
            <person name="Hatada Y."/>
        </authorList>
    </citation>
    <scope>NUCLEOTIDE SEQUENCE [LARGE SCALE GENOMIC DNA]</scope>
    <source>
        <strain evidence="4">TAR-001</strain>
    </source>
</reference>
<accession>A0A8E0KJB8</accession>
<feature type="transmembrane region" description="Helical" evidence="2">
    <location>
        <begin position="437"/>
        <end position="457"/>
    </location>
</feature>
<comment type="caution">
    <text evidence="3">The sequence shown here is derived from an EMBL/GenBank/DDBJ whole genome shotgun (WGS) entry which is preliminary data.</text>
</comment>
<sequence>MRIDMGASGRAWAGQLPPDPVEHGRLMTDATPATPNGSTPPGAPPPGKRNAFTRFLDGVEWLGNCLPHPVTLFFLLAVAIVLLSGLFGAMGVAVEDPRPLGASGRSEDGMIRAVSLMTADGLRRIFTSLVDNFTSFAPLGVVLVAMLGVGVAERSGLLSAAVRGIVLGASPKVVTMAIVFAGVLSNTASEMGYVVLIPLAGAVYYSLGRHPLAGMAAAFAGVSGGYSANLLIGTVDPLLAGITEEAARLIDPTYAVTATASYFFMVVSVFLVTIIGSLVSIYIVEPKLGAYDKSKADPEILKGGSMDALTDKEKKGLKVAGLAVLGVFAVMALTLVPDWGLLRDPETGDRIRSPFFGGFVTWILLFFLVVGFAYGRTVGTMKNDRDVIDGMASAISTLGLYVVIVFFAAQFVAFFAWSNLGAITAVNGATFLQNSGLTGPAVFIGFILICCFVNLMIGSASAQWAMTAPIFVPMLMLIGYSPEVIQTAYRIGDSTTNIITPMMSYFGLILAWATRYNKDVGIGTMIAMMLPYSIFFTIGWTILFFLWVFGFGLPVGPGSPTYYTPG</sequence>
<evidence type="ECO:0000256" key="2">
    <source>
        <dbReference type="SAM" id="Phobius"/>
    </source>
</evidence>